<proteinExistence type="predicted"/>
<evidence type="ECO:0000256" key="1">
    <source>
        <dbReference type="SAM" id="Phobius"/>
    </source>
</evidence>
<keyword evidence="1" id="KW-0812">Transmembrane</keyword>
<name>A0A1C6RP86_9ACTN</name>
<keyword evidence="1" id="KW-0472">Membrane</keyword>
<organism evidence="2 3">
    <name type="scientific">Micromonospora inyonensis</name>
    <dbReference type="NCBI Taxonomy" id="47866"/>
    <lineage>
        <taxon>Bacteria</taxon>
        <taxon>Bacillati</taxon>
        <taxon>Actinomycetota</taxon>
        <taxon>Actinomycetes</taxon>
        <taxon>Micromonosporales</taxon>
        <taxon>Micromonosporaceae</taxon>
        <taxon>Micromonospora</taxon>
    </lineage>
</organism>
<feature type="transmembrane region" description="Helical" evidence="1">
    <location>
        <begin position="6"/>
        <end position="25"/>
    </location>
</feature>
<keyword evidence="1" id="KW-1133">Transmembrane helix</keyword>
<sequence length="32" mass="3934">MGDLLFLAMWILLFMGLVLLGVWWVQRDRKRR</sequence>
<dbReference type="EMBL" id="FMHU01000001">
    <property type="protein sequence ID" value="SCL18937.1"/>
    <property type="molecule type" value="Genomic_DNA"/>
</dbReference>
<dbReference type="Proteomes" id="UP000198906">
    <property type="component" value="Unassembled WGS sequence"/>
</dbReference>
<accession>A0A1C6RP86</accession>
<reference evidence="3" key="1">
    <citation type="submission" date="2016-06" db="EMBL/GenBank/DDBJ databases">
        <authorList>
            <person name="Varghese N."/>
        </authorList>
    </citation>
    <scope>NUCLEOTIDE SEQUENCE [LARGE SCALE GENOMIC DNA]</scope>
    <source>
        <strain evidence="3">DSM 46123</strain>
    </source>
</reference>
<evidence type="ECO:0000313" key="2">
    <source>
        <dbReference type="EMBL" id="SCL18937.1"/>
    </source>
</evidence>
<gene>
    <name evidence="2" type="ORF">GA0074694_2516</name>
</gene>
<protein>
    <submittedName>
        <fullName evidence="2">Uncharacterized protein</fullName>
    </submittedName>
</protein>
<evidence type="ECO:0000313" key="3">
    <source>
        <dbReference type="Proteomes" id="UP000198906"/>
    </source>
</evidence>
<dbReference type="STRING" id="47866.GA0074694_2516"/>
<keyword evidence="3" id="KW-1185">Reference proteome</keyword>
<dbReference type="AlphaFoldDB" id="A0A1C6RP86"/>